<evidence type="ECO:0000313" key="2">
    <source>
        <dbReference type="Proteomes" id="UP000805193"/>
    </source>
</evidence>
<keyword evidence="2" id="KW-1185">Reference proteome</keyword>
<organism evidence="1 2">
    <name type="scientific">Ixodes persulcatus</name>
    <name type="common">Taiga tick</name>
    <dbReference type="NCBI Taxonomy" id="34615"/>
    <lineage>
        <taxon>Eukaryota</taxon>
        <taxon>Metazoa</taxon>
        <taxon>Ecdysozoa</taxon>
        <taxon>Arthropoda</taxon>
        <taxon>Chelicerata</taxon>
        <taxon>Arachnida</taxon>
        <taxon>Acari</taxon>
        <taxon>Parasitiformes</taxon>
        <taxon>Ixodida</taxon>
        <taxon>Ixodoidea</taxon>
        <taxon>Ixodidae</taxon>
        <taxon>Ixodinae</taxon>
        <taxon>Ixodes</taxon>
    </lineage>
</organism>
<proteinExistence type="predicted"/>
<dbReference type="EMBL" id="JABSTQ010010972">
    <property type="protein sequence ID" value="KAG0416220.1"/>
    <property type="molecule type" value="Genomic_DNA"/>
</dbReference>
<reference evidence="1 2" key="1">
    <citation type="journal article" date="2020" name="Cell">
        <title>Large-Scale Comparative Analyses of Tick Genomes Elucidate Their Genetic Diversity and Vector Capacities.</title>
        <authorList>
            <consortium name="Tick Genome and Microbiome Consortium (TIGMIC)"/>
            <person name="Jia N."/>
            <person name="Wang J."/>
            <person name="Shi W."/>
            <person name="Du L."/>
            <person name="Sun Y."/>
            <person name="Zhan W."/>
            <person name="Jiang J.F."/>
            <person name="Wang Q."/>
            <person name="Zhang B."/>
            <person name="Ji P."/>
            <person name="Bell-Sakyi L."/>
            <person name="Cui X.M."/>
            <person name="Yuan T.T."/>
            <person name="Jiang B.G."/>
            <person name="Yang W.F."/>
            <person name="Lam T.T."/>
            <person name="Chang Q.C."/>
            <person name="Ding S.J."/>
            <person name="Wang X.J."/>
            <person name="Zhu J.G."/>
            <person name="Ruan X.D."/>
            <person name="Zhao L."/>
            <person name="Wei J.T."/>
            <person name="Ye R.Z."/>
            <person name="Que T.C."/>
            <person name="Du C.H."/>
            <person name="Zhou Y.H."/>
            <person name="Cheng J.X."/>
            <person name="Dai P.F."/>
            <person name="Guo W.B."/>
            <person name="Han X.H."/>
            <person name="Huang E.J."/>
            <person name="Li L.F."/>
            <person name="Wei W."/>
            <person name="Gao Y.C."/>
            <person name="Liu J.Z."/>
            <person name="Shao H.Z."/>
            <person name="Wang X."/>
            <person name="Wang C.C."/>
            <person name="Yang T.C."/>
            <person name="Huo Q.B."/>
            <person name="Li W."/>
            <person name="Chen H.Y."/>
            <person name="Chen S.E."/>
            <person name="Zhou L.G."/>
            <person name="Ni X.B."/>
            <person name="Tian J.H."/>
            <person name="Sheng Y."/>
            <person name="Liu T."/>
            <person name="Pan Y.S."/>
            <person name="Xia L.Y."/>
            <person name="Li J."/>
            <person name="Zhao F."/>
            <person name="Cao W.C."/>
        </authorList>
    </citation>
    <scope>NUCLEOTIDE SEQUENCE [LARGE SCALE GENOMIC DNA]</scope>
    <source>
        <strain evidence="1">Iper-2018</strain>
    </source>
</reference>
<accession>A0AC60P9V0</accession>
<comment type="caution">
    <text evidence="1">The sequence shown here is derived from an EMBL/GenBank/DDBJ whole genome shotgun (WGS) entry which is preliminary data.</text>
</comment>
<evidence type="ECO:0000313" key="1">
    <source>
        <dbReference type="EMBL" id="KAG0416220.1"/>
    </source>
</evidence>
<protein>
    <submittedName>
        <fullName evidence="1">Uncharacterized protein</fullName>
    </submittedName>
</protein>
<dbReference type="Proteomes" id="UP000805193">
    <property type="component" value="Unassembled WGS sequence"/>
</dbReference>
<name>A0AC60P9V0_IXOPE</name>
<sequence length="258" mass="26967">MIAEQRAKCALDGFYGEGFTDGKETDGSLVVGTAVVVVSGSPSPAASVLGITVARAVGAPRRRPLRQDHRRGDILLDAGGVPHGWDCNPDVCGAAQGHGCSRSRTGSPSSVSSNTMAPPMSHAFDVTVPAGTPCGRHHRRSYGHRYGPWSTAGEEKGGTSTDSEALVIDEEAPEDRKTFPESSSFSSRVSSDSPTDQDMPEISETTKMPAAQDVKRGRPDSGDSGAHAVDRLPSKKPRKVTPGATKDTGISSVESPNN</sequence>
<gene>
    <name evidence="1" type="ORF">HPB47_006607</name>
</gene>